<dbReference type="PROSITE" id="PS50894">
    <property type="entry name" value="HPT"/>
    <property type="match status" value="1"/>
</dbReference>
<evidence type="ECO:0000259" key="5">
    <source>
        <dbReference type="PROSITE" id="PS50894"/>
    </source>
</evidence>
<keyword evidence="1 3" id="KW-0597">Phosphoprotein</keyword>
<organism evidence="6 7">
    <name type="scientific">Salinivirga cyanobacteriivorans</name>
    <dbReference type="NCBI Taxonomy" id="1307839"/>
    <lineage>
        <taxon>Bacteria</taxon>
        <taxon>Pseudomonadati</taxon>
        <taxon>Bacteroidota</taxon>
        <taxon>Bacteroidia</taxon>
        <taxon>Bacteroidales</taxon>
        <taxon>Salinivirgaceae</taxon>
        <taxon>Salinivirga</taxon>
    </lineage>
</organism>
<keyword evidence="7" id="KW-1185">Reference proteome</keyword>
<evidence type="ECO:0000256" key="1">
    <source>
        <dbReference type="ARBA" id="ARBA00022553"/>
    </source>
</evidence>
<dbReference type="InterPro" id="IPR036641">
    <property type="entry name" value="HPT_dom_sf"/>
</dbReference>
<feature type="modified residue" description="Phosphohistidine" evidence="2">
    <location>
        <position position="194"/>
    </location>
</feature>
<dbReference type="InterPro" id="IPR001789">
    <property type="entry name" value="Sig_transdc_resp-reg_receiver"/>
</dbReference>
<evidence type="ECO:0000313" key="7">
    <source>
        <dbReference type="Proteomes" id="UP000064893"/>
    </source>
</evidence>
<sequence length="256" mass="29121">MATMQPNILIIDDDRVSQIYLGELIGTLLPGASIVKADSGEKALDLINRTDFDFVFSDIRMPGLSGESLFEELVKATKKCENCRIYAISGISEQDTLNIRNAGAVAVLRKPVEKFRLEELFFGNVRSESEKNKFSAANKESLIDPQKIIKLYEYNYDKVAQILKLYQQTLPDQMNRLQIEWDARNYEEVRNLGHSLKNSFTYLGADMLKDKAHSLEEIIEELTEITYVDSIVKDISGASRGIEKKIAELIESYEHK</sequence>
<dbReference type="AlphaFoldDB" id="A0A0S2HXQ5"/>
<dbReference type="InterPro" id="IPR050595">
    <property type="entry name" value="Bact_response_regulator"/>
</dbReference>
<evidence type="ECO:0000259" key="4">
    <source>
        <dbReference type="PROSITE" id="PS50110"/>
    </source>
</evidence>
<feature type="domain" description="Response regulatory" evidence="4">
    <location>
        <begin position="7"/>
        <end position="125"/>
    </location>
</feature>
<evidence type="ECO:0000313" key="6">
    <source>
        <dbReference type="EMBL" id="ALO14826.1"/>
    </source>
</evidence>
<dbReference type="Gene3D" id="1.20.120.160">
    <property type="entry name" value="HPT domain"/>
    <property type="match status" value="1"/>
</dbReference>
<keyword evidence="6" id="KW-0418">Kinase</keyword>
<dbReference type="Proteomes" id="UP000064893">
    <property type="component" value="Chromosome"/>
</dbReference>
<reference evidence="6 7" key="1">
    <citation type="submission" date="2015-11" db="EMBL/GenBank/DDBJ databases">
        <title>Description and complete genome sequence of a novel strain predominating in hypersaline microbial mats and representing a new family of the Bacteriodetes phylum.</title>
        <authorList>
            <person name="Spring S."/>
            <person name="Bunk B."/>
            <person name="Sproer C."/>
            <person name="Klenk H.-P."/>
        </authorList>
    </citation>
    <scope>NUCLEOTIDE SEQUENCE [LARGE SCALE GENOMIC DNA]</scope>
    <source>
        <strain evidence="6 7">L21-Spi-D4</strain>
    </source>
</reference>
<evidence type="ECO:0000256" key="2">
    <source>
        <dbReference type="PROSITE-ProRule" id="PRU00110"/>
    </source>
</evidence>
<dbReference type="PANTHER" id="PTHR44591">
    <property type="entry name" value="STRESS RESPONSE REGULATOR PROTEIN 1"/>
    <property type="match status" value="1"/>
</dbReference>
<dbReference type="PROSITE" id="PS50110">
    <property type="entry name" value="RESPONSE_REGULATORY"/>
    <property type="match status" value="1"/>
</dbReference>
<dbReference type="SUPFAM" id="SSF47226">
    <property type="entry name" value="Histidine-containing phosphotransfer domain, HPT domain"/>
    <property type="match status" value="1"/>
</dbReference>
<dbReference type="OrthoDB" id="7631574at2"/>
<accession>A0A0S2HXQ5</accession>
<dbReference type="PANTHER" id="PTHR44591:SF3">
    <property type="entry name" value="RESPONSE REGULATORY DOMAIN-CONTAINING PROTEIN"/>
    <property type="match status" value="1"/>
</dbReference>
<dbReference type="Pfam" id="PF01627">
    <property type="entry name" value="Hpt"/>
    <property type="match status" value="1"/>
</dbReference>
<dbReference type="CDD" id="cd17546">
    <property type="entry name" value="REC_hyHK_CKI1_RcsC-like"/>
    <property type="match status" value="1"/>
</dbReference>
<dbReference type="RefSeq" id="WP_057952341.1">
    <property type="nucleotide sequence ID" value="NZ_CP013118.1"/>
</dbReference>
<dbReference type="Pfam" id="PF00072">
    <property type="entry name" value="Response_reg"/>
    <property type="match status" value="1"/>
</dbReference>
<evidence type="ECO:0000256" key="3">
    <source>
        <dbReference type="PROSITE-ProRule" id="PRU00169"/>
    </source>
</evidence>
<feature type="modified residue" description="4-aspartylphosphate" evidence="3">
    <location>
        <position position="58"/>
    </location>
</feature>
<feature type="domain" description="HPt" evidence="5">
    <location>
        <begin position="155"/>
        <end position="253"/>
    </location>
</feature>
<proteinExistence type="predicted"/>
<dbReference type="InterPro" id="IPR011006">
    <property type="entry name" value="CheY-like_superfamily"/>
</dbReference>
<dbReference type="EMBL" id="CP013118">
    <property type="protein sequence ID" value="ALO14826.1"/>
    <property type="molecule type" value="Genomic_DNA"/>
</dbReference>
<dbReference type="Gene3D" id="3.40.50.2300">
    <property type="match status" value="1"/>
</dbReference>
<dbReference type="SMART" id="SM00448">
    <property type="entry name" value="REC"/>
    <property type="match status" value="1"/>
</dbReference>
<dbReference type="GO" id="GO:0004673">
    <property type="term" value="F:protein histidine kinase activity"/>
    <property type="evidence" value="ECO:0007669"/>
    <property type="project" value="UniProtKB-EC"/>
</dbReference>
<gene>
    <name evidence="6" type="primary">barA_5</name>
    <name evidence="6" type="ORF">L21SP5_01167</name>
</gene>
<dbReference type="InterPro" id="IPR008207">
    <property type="entry name" value="Sig_transdc_His_kin_Hpt_dom"/>
</dbReference>
<keyword evidence="6" id="KW-0808">Transferase</keyword>
<protein>
    <submittedName>
        <fullName evidence="6">Signal transduction histidine-protein kinase BarA</fullName>
        <ecNumber evidence="6">2.7.13.3</ecNumber>
    </submittedName>
</protein>
<dbReference type="EC" id="2.7.13.3" evidence="6"/>
<dbReference type="GO" id="GO:0000160">
    <property type="term" value="P:phosphorelay signal transduction system"/>
    <property type="evidence" value="ECO:0007669"/>
    <property type="project" value="InterPro"/>
</dbReference>
<dbReference type="STRING" id="1307839.L21SP5_01167"/>
<dbReference type="KEGG" id="blq:L21SP5_01167"/>
<dbReference type="SUPFAM" id="SSF52172">
    <property type="entry name" value="CheY-like"/>
    <property type="match status" value="1"/>
</dbReference>
<name>A0A0S2HXQ5_9BACT</name>